<gene>
    <name evidence="7" type="ordered locus">Cyagr_0398</name>
</gene>
<dbReference type="HOGENOM" id="CLU_021377_8_0_3"/>
<accession>K9P4E0</accession>
<dbReference type="PRINTS" id="PR00469">
    <property type="entry name" value="PNDRDTASEII"/>
</dbReference>
<dbReference type="GO" id="GO:0019646">
    <property type="term" value="P:aerobic electron transport chain"/>
    <property type="evidence" value="ECO:0007669"/>
    <property type="project" value="TreeGrafter"/>
</dbReference>
<evidence type="ECO:0000256" key="2">
    <source>
        <dbReference type="ARBA" id="ARBA00005272"/>
    </source>
</evidence>
<dbReference type="KEGG" id="cgc:Cyagr_0398"/>
<reference evidence="8" key="1">
    <citation type="journal article" date="2013" name="Proc. Natl. Acad. Sci. U.S.A.">
        <title>Improving the coverage of the cyanobacterial phylum using diversity-driven genome sequencing.</title>
        <authorList>
            <person name="Shih P.M."/>
            <person name="Wu D."/>
            <person name="Latifi A."/>
            <person name="Axen S.D."/>
            <person name="Fewer D.P."/>
            <person name="Talla E."/>
            <person name="Calteau A."/>
            <person name="Cai F."/>
            <person name="Tandeau de Marsac N."/>
            <person name="Rippka R."/>
            <person name="Herdman M."/>
            <person name="Sivonen K."/>
            <person name="Coursin T."/>
            <person name="Laurent T."/>
            <person name="Goodwin L."/>
            <person name="Nolan M."/>
            <person name="Davenport K.W."/>
            <person name="Han C.S."/>
            <person name="Rubin E.M."/>
            <person name="Eisen J.A."/>
            <person name="Woyke T."/>
            <person name="Gugger M."/>
            <person name="Kerfeld C.A."/>
        </authorList>
    </citation>
    <scope>NUCLEOTIDE SEQUENCE [LARGE SCALE GENOMIC DNA]</scope>
    <source>
        <strain evidence="8">ATCC 27147 / PCC 6307</strain>
    </source>
</reference>
<dbReference type="PANTHER" id="PTHR42913:SF3">
    <property type="entry name" value="64 KDA MITOCHONDRIAL NADH DEHYDROGENASE (EUROFUNG)"/>
    <property type="match status" value="1"/>
</dbReference>
<dbReference type="RefSeq" id="WP_015108047.1">
    <property type="nucleotide sequence ID" value="NC_019675.1"/>
</dbReference>
<protein>
    <submittedName>
        <fullName evidence="7">NADH dehydrogenase, FAD-containing subunit</fullName>
    </submittedName>
</protein>
<evidence type="ECO:0000313" key="7">
    <source>
        <dbReference type="EMBL" id="AFY27591.1"/>
    </source>
</evidence>
<evidence type="ECO:0000256" key="3">
    <source>
        <dbReference type="ARBA" id="ARBA00022630"/>
    </source>
</evidence>
<dbReference type="GO" id="GO:0003955">
    <property type="term" value="F:NAD(P)H dehydrogenase (quinone) activity"/>
    <property type="evidence" value="ECO:0007669"/>
    <property type="project" value="TreeGrafter"/>
</dbReference>
<evidence type="ECO:0000256" key="5">
    <source>
        <dbReference type="ARBA" id="ARBA00023002"/>
    </source>
</evidence>
<evidence type="ECO:0000259" key="6">
    <source>
        <dbReference type="Pfam" id="PF07992"/>
    </source>
</evidence>
<dbReference type="STRING" id="292564.Cyagr_0398"/>
<name>K9P4E0_CYAGP</name>
<keyword evidence="4" id="KW-0274">FAD</keyword>
<feature type="domain" description="FAD/NAD(P)-binding" evidence="6">
    <location>
        <begin position="5"/>
        <end position="317"/>
    </location>
</feature>
<dbReference type="Gene3D" id="3.50.50.100">
    <property type="match status" value="1"/>
</dbReference>
<evidence type="ECO:0000256" key="1">
    <source>
        <dbReference type="ARBA" id="ARBA00001974"/>
    </source>
</evidence>
<dbReference type="InterPro" id="IPR036188">
    <property type="entry name" value="FAD/NAD-bd_sf"/>
</dbReference>
<dbReference type="OrthoDB" id="9781621at2"/>
<keyword evidence="3" id="KW-0285">Flavoprotein</keyword>
<proteinExistence type="inferred from homology"/>
<dbReference type="Proteomes" id="UP000010388">
    <property type="component" value="Chromosome"/>
</dbReference>
<dbReference type="PANTHER" id="PTHR42913">
    <property type="entry name" value="APOPTOSIS-INDUCING FACTOR 1"/>
    <property type="match status" value="1"/>
</dbReference>
<dbReference type="AlphaFoldDB" id="K9P4E0"/>
<dbReference type="Pfam" id="PF07992">
    <property type="entry name" value="Pyr_redox_2"/>
    <property type="match status" value="1"/>
</dbReference>
<evidence type="ECO:0000256" key="4">
    <source>
        <dbReference type="ARBA" id="ARBA00022827"/>
    </source>
</evidence>
<comment type="similarity">
    <text evidence="2">Belongs to the NADH dehydrogenase family.</text>
</comment>
<organism evidence="7 8">
    <name type="scientific">Cyanobium gracile (strain ATCC 27147 / PCC 6307)</name>
    <dbReference type="NCBI Taxonomy" id="292564"/>
    <lineage>
        <taxon>Bacteria</taxon>
        <taxon>Bacillati</taxon>
        <taxon>Cyanobacteriota</taxon>
        <taxon>Cyanophyceae</taxon>
        <taxon>Synechococcales</taxon>
        <taxon>Prochlorococcaceae</taxon>
        <taxon>Cyanobium</taxon>
    </lineage>
</organism>
<keyword evidence="5" id="KW-0560">Oxidoreductase</keyword>
<sequence length="421" mass="44038">MGAQRILVLGGGFAGLWSALAAARQLDQLGLGPDAIEVLLVNRDAFHGLRVRNYEADLSPLRVPLEVVLGPARVRWLVGEVGSIDPAAGAVTVDTAAGTQTLAYDRLVFALGSQLLRPPVPGLAEHGFDVDTYGGASRLAGHLEALAKHTDGAGRFTAVVVGAGLTGIETACELPARLQGVQERAGLAGAVRVLLVDHNPRVGSDMGDSARPVIEAALAALGVECRLGVRVMSLDGSQIRFDSGEVIATQTVIWCAGMRASPLTAGFGVPTDALGRLPVDADLRVAGLNGVFAAGDSARLVLEDGHTTVMSCQHSRPMGRFAGHNAVCDLLGLPVLPLRIDWYTTILDLGPWGALYTEGWERRVVATGESAKRTKRLINGERIVPPVNGDRAVLLAAAAPVVQRPPPVQPQGSRPSQVSQP</sequence>
<dbReference type="EMBL" id="CP003495">
    <property type="protein sequence ID" value="AFY27591.1"/>
    <property type="molecule type" value="Genomic_DNA"/>
</dbReference>
<dbReference type="PATRIC" id="fig|292564.3.peg.357"/>
<comment type="cofactor">
    <cofactor evidence="1">
        <name>FAD</name>
        <dbReference type="ChEBI" id="CHEBI:57692"/>
    </cofactor>
</comment>
<evidence type="ECO:0000313" key="8">
    <source>
        <dbReference type="Proteomes" id="UP000010388"/>
    </source>
</evidence>
<dbReference type="PRINTS" id="PR00368">
    <property type="entry name" value="FADPNR"/>
</dbReference>
<dbReference type="InterPro" id="IPR023753">
    <property type="entry name" value="FAD/NAD-binding_dom"/>
</dbReference>
<dbReference type="eggNOG" id="COG1252">
    <property type="taxonomic scope" value="Bacteria"/>
</dbReference>
<dbReference type="InterPro" id="IPR051169">
    <property type="entry name" value="NADH-Q_oxidoreductase"/>
</dbReference>
<dbReference type="SUPFAM" id="SSF51905">
    <property type="entry name" value="FAD/NAD(P)-binding domain"/>
    <property type="match status" value="1"/>
</dbReference>